<dbReference type="Pfam" id="PF00307">
    <property type="entry name" value="CH"/>
    <property type="match status" value="1"/>
</dbReference>
<reference evidence="4 5" key="1">
    <citation type="journal article" date="2017" name="Mycologia">
        <title>Bifiguratus adelaidae, gen. et sp. nov., a new member of Mucoromycotina in endophytic and soil-dwelling habitats.</title>
        <authorList>
            <person name="Torres-Cruz T.J."/>
            <person name="Billingsley Tobias T.L."/>
            <person name="Almatruk M."/>
            <person name="Hesse C."/>
            <person name="Kuske C.R."/>
            <person name="Desiro A."/>
            <person name="Benucci G.M."/>
            <person name="Bonito G."/>
            <person name="Stajich J.E."/>
            <person name="Dunlap C."/>
            <person name="Arnold A.E."/>
            <person name="Porras-Alfaro A."/>
        </authorList>
    </citation>
    <scope>NUCLEOTIDE SEQUENCE [LARGE SCALE GENOMIC DNA]</scope>
    <source>
        <strain evidence="4 5">AZ0501</strain>
    </source>
</reference>
<name>A0A261Y1F9_9FUNG</name>
<dbReference type="PROSITE" id="PS50021">
    <property type="entry name" value="CH"/>
    <property type="match status" value="1"/>
</dbReference>
<gene>
    <name evidence="4" type="ORF">BZG36_02813</name>
</gene>
<dbReference type="InterPro" id="IPR008936">
    <property type="entry name" value="Rho_GTPase_activation_prot"/>
</dbReference>
<dbReference type="Pfam" id="PF00616">
    <property type="entry name" value="RasGAP"/>
    <property type="match status" value="1"/>
</dbReference>
<dbReference type="EMBL" id="MVBO01000040">
    <property type="protein sequence ID" value="OZJ04450.1"/>
    <property type="molecule type" value="Genomic_DNA"/>
</dbReference>
<feature type="coiled-coil region" evidence="1">
    <location>
        <begin position="1066"/>
        <end position="1093"/>
    </location>
</feature>
<evidence type="ECO:0000313" key="4">
    <source>
        <dbReference type="EMBL" id="OZJ04450.1"/>
    </source>
</evidence>
<dbReference type="GO" id="GO:0005096">
    <property type="term" value="F:GTPase activator activity"/>
    <property type="evidence" value="ECO:0007669"/>
    <property type="project" value="TreeGrafter"/>
</dbReference>
<dbReference type="PANTHER" id="PTHR14149:SF14">
    <property type="entry name" value="CALPONIN-HOMOLOGY (CH) DOMAIN-CONTAINING PROTEIN"/>
    <property type="match status" value="1"/>
</dbReference>
<dbReference type="GO" id="GO:0051015">
    <property type="term" value="F:actin filament binding"/>
    <property type="evidence" value="ECO:0007669"/>
    <property type="project" value="TreeGrafter"/>
</dbReference>
<dbReference type="GO" id="GO:0005516">
    <property type="term" value="F:calmodulin binding"/>
    <property type="evidence" value="ECO:0007669"/>
    <property type="project" value="TreeGrafter"/>
</dbReference>
<dbReference type="Proteomes" id="UP000242875">
    <property type="component" value="Unassembled WGS sequence"/>
</dbReference>
<feature type="domain" description="Ras-GAP" evidence="2">
    <location>
        <begin position="585"/>
        <end position="813"/>
    </location>
</feature>
<proteinExistence type="predicted"/>
<dbReference type="InterPro" id="IPR001936">
    <property type="entry name" value="RasGAP_dom"/>
</dbReference>
<dbReference type="SUPFAM" id="SSF143885">
    <property type="entry name" value="RGC domain-like"/>
    <property type="match status" value="1"/>
</dbReference>
<organism evidence="4 5">
    <name type="scientific">Bifiguratus adelaidae</name>
    <dbReference type="NCBI Taxonomy" id="1938954"/>
    <lineage>
        <taxon>Eukaryota</taxon>
        <taxon>Fungi</taxon>
        <taxon>Fungi incertae sedis</taxon>
        <taxon>Mucoromycota</taxon>
        <taxon>Mucoromycotina</taxon>
        <taxon>Endogonomycetes</taxon>
        <taxon>Endogonales</taxon>
        <taxon>Endogonales incertae sedis</taxon>
        <taxon>Bifiguratus</taxon>
    </lineage>
</organism>
<dbReference type="OrthoDB" id="775356at2759"/>
<evidence type="ECO:0000256" key="1">
    <source>
        <dbReference type="SAM" id="Coils"/>
    </source>
</evidence>
<evidence type="ECO:0008006" key="6">
    <source>
        <dbReference type="Google" id="ProtNLM"/>
    </source>
</evidence>
<protein>
    <recommendedName>
        <fullName evidence="6">Ras-GAP domain-containing protein</fullName>
    </recommendedName>
</protein>
<dbReference type="PANTHER" id="PTHR14149">
    <property type="entry name" value="RAS GTPASE-ACTIVATING PROTEIN WITH IQ MOTIF"/>
    <property type="match status" value="1"/>
</dbReference>
<evidence type="ECO:0000259" key="2">
    <source>
        <dbReference type="PROSITE" id="PS50018"/>
    </source>
</evidence>
<dbReference type="InterPro" id="IPR036872">
    <property type="entry name" value="CH_dom_sf"/>
</dbReference>
<dbReference type="PROSITE" id="PS50018">
    <property type="entry name" value="RAS_GTPASE_ACTIV_2"/>
    <property type="match status" value="1"/>
</dbReference>
<dbReference type="Pfam" id="PF03836">
    <property type="entry name" value="RasGAP_C"/>
    <property type="match status" value="1"/>
</dbReference>
<dbReference type="SMART" id="SM00033">
    <property type="entry name" value="CH"/>
    <property type="match status" value="1"/>
</dbReference>
<dbReference type="SUPFAM" id="SSF48350">
    <property type="entry name" value="GTPase activation domain, GAP"/>
    <property type="match status" value="1"/>
</dbReference>
<dbReference type="SUPFAM" id="SSF47576">
    <property type="entry name" value="Calponin-homology domain, CH-domain"/>
    <property type="match status" value="1"/>
</dbReference>
<accession>A0A261Y1F9</accession>
<dbReference type="Gene3D" id="1.10.506.10">
    <property type="entry name" value="GTPase Activation - p120gap, domain 1"/>
    <property type="match status" value="1"/>
</dbReference>
<dbReference type="InterPro" id="IPR000048">
    <property type="entry name" value="IQ_motif_EF-hand-BS"/>
</dbReference>
<dbReference type="Gene3D" id="1.10.418.10">
    <property type="entry name" value="Calponin-like domain"/>
    <property type="match status" value="1"/>
</dbReference>
<evidence type="ECO:0000313" key="5">
    <source>
        <dbReference type="Proteomes" id="UP000242875"/>
    </source>
</evidence>
<dbReference type="SMART" id="SM00015">
    <property type="entry name" value="IQ"/>
    <property type="match status" value="3"/>
</dbReference>
<dbReference type="AlphaFoldDB" id="A0A261Y1F9"/>
<keyword evidence="5" id="KW-1185">Reference proteome</keyword>
<comment type="caution">
    <text evidence="4">The sequence shown here is derived from an EMBL/GenBank/DDBJ whole genome shotgun (WGS) entry which is preliminary data.</text>
</comment>
<dbReference type="SMART" id="SM00323">
    <property type="entry name" value="RasGAP"/>
    <property type="match status" value="1"/>
</dbReference>
<dbReference type="InterPro" id="IPR001715">
    <property type="entry name" value="CH_dom"/>
</dbReference>
<dbReference type="PROSITE" id="PS50096">
    <property type="entry name" value="IQ"/>
    <property type="match status" value="3"/>
</dbReference>
<dbReference type="CDD" id="cd21206">
    <property type="entry name" value="CH_IQGAP"/>
    <property type="match status" value="1"/>
</dbReference>
<feature type="domain" description="Calponin-homology (CH)" evidence="3">
    <location>
        <begin position="78"/>
        <end position="186"/>
    </location>
</feature>
<keyword evidence="1" id="KW-0175">Coiled coil</keyword>
<sequence>MSKVTSTPLKRLSTYTTANDFSSLYIPTITDEAEEVGGLHGRIRLRRDDTHPQAQKDLFHSRNWMDKQRTNLQAYEYLCHIGEAKDWIESCINEHIPPIVELEESMRNGIVLAKLAKWVAPDVAKKRIFMGEKLQFRHSDNYHMFFAVLEQVKLPKIFWFEFVDLYDKKNIPRVVYCIHALSHLLERLDVAPKIKNLVGRLVFTDEELSATQRGLDQAGVSMPNFSTVGYSLHRELGDDGNEDNDGLASTNDDYGSEISDFSVPQTPATPEILYDPMAYYSLPENLERVRKAQAIVRGYNHRKSFQQVQRAHMTAPKLFLANVQAQARGALARRAHTDHQIRMEDFESIFVQMQAQCRGVLTRRAFDEMVEELDSLHDWASRLQALAQGYLARKQYDTMLKRSRQEAERNVKLHRFHTTRVSDDAFRKLSNDRNPSIDTVKNFIHLLDDNNVDFDLEVEIERLRQIVIKHIREDSQIEAHLSNLDIKIALLVRNKITLDEVLRASKKMNSTQRRRMSQILASGTNQHGQSPYNLKALDKETRNRLELYQQLFYLLQTEPQYLSRLLFVINGPHGLSDKHRKMAENVILTLFGYAQDAREEYLMLKLFRSCIWEEVKAADSIQEFLKGNYIFIKLGFQVNRGVKEQRYLRDTFGELVTKVITDDFLSLETNPVSIYKAAYQDEESRTGKTPDRPFEVNPQQAMAYKPTRSTFIKNLQTLRRKTEDFLTAILQSLNEMPFGVRFIAKELVKALQENFQSESEENIKRVVCYYLYYKYLSPAIIAPDVWNVVEMDVPQDKRENLGKIAKMLQQISTGRSFDEEDLYLYPLNDYVSHAVDRFGTWFNQVLDIEDLDIHFCIDPFIDLTKTQKPTIYISPNEIFKMHALLSQHMNALNLSDNDQLREVLTDLGPCPVSDDAETTDVMANGEISLFLKARTQTSLAGTDSLKQLFMETRRMIVYIMKVQTGDDLLKILMKPVSEAEEELWDEIRLAEFSKDNSSSPTGEKRTRRRSFMSADEVRVMTFVLLKRLALRNIGVLEEAGKVTRDNNFQDMLNSIATTIVNKNRLRAQREAEIPRLEQTLADLEQKRRYLNGQRDSYSSYLETCVKNLSSKSTRRTKFVLPFTRQYFHVRELKRNGKVPKFGSYKYTAKQLYDRGVLLKLADVNPKFFEKISLVISSDEAGVVRIEAHLGGLGKSSAEIELLFNDLLQVQYNGTKVMKLMDGAVEVNVNLLIFLINKKFYV</sequence>
<dbReference type="InterPro" id="IPR000593">
    <property type="entry name" value="RasGAP_C"/>
</dbReference>
<dbReference type="GO" id="GO:0110085">
    <property type="term" value="C:mitotic actomyosin contractile ring"/>
    <property type="evidence" value="ECO:0007669"/>
    <property type="project" value="TreeGrafter"/>
</dbReference>
<dbReference type="Pfam" id="PF00612">
    <property type="entry name" value="IQ"/>
    <property type="match status" value="1"/>
</dbReference>
<dbReference type="GO" id="GO:1903479">
    <property type="term" value="P:mitotic actomyosin contractile ring assembly actin filament organization"/>
    <property type="evidence" value="ECO:0007669"/>
    <property type="project" value="TreeGrafter"/>
</dbReference>
<evidence type="ECO:0000259" key="3">
    <source>
        <dbReference type="PROSITE" id="PS50021"/>
    </source>
</evidence>